<proteinExistence type="predicted"/>
<protein>
    <submittedName>
        <fullName evidence="2">Uncharacterized protein</fullName>
    </submittedName>
</protein>
<feature type="chain" id="PRO_5006866675" evidence="1">
    <location>
        <begin position="28"/>
        <end position="131"/>
    </location>
</feature>
<keyword evidence="1" id="KW-0732">Signal</keyword>
<feature type="signal peptide" evidence="1">
    <location>
        <begin position="1"/>
        <end position="27"/>
    </location>
</feature>
<evidence type="ECO:0000313" key="2">
    <source>
        <dbReference type="EMBL" id="JAP60188.1"/>
    </source>
</evidence>
<sequence length="131" mass="14871">MKPGSKKTSTLLLTSSLALGLLRKAELSHQNAFTCNSSFIYFLSVHPNSLESQIMSISTYLFFPLHPLWTVETQLSASFYPWVPIDTLANLSSEKEMQNHENNVLGERKSCVYREGCCLRFLMRDCKMDVG</sequence>
<organism evidence="2">
    <name type="scientific">Schistocephalus solidus</name>
    <name type="common">Tapeworm</name>
    <dbReference type="NCBI Taxonomy" id="70667"/>
    <lineage>
        <taxon>Eukaryota</taxon>
        <taxon>Metazoa</taxon>
        <taxon>Spiralia</taxon>
        <taxon>Lophotrochozoa</taxon>
        <taxon>Platyhelminthes</taxon>
        <taxon>Cestoda</taxon>
        <taxon>Eucestoda</taxon>
        <taxon>Diphyllobothriidea</taxon>
        <taxon>Diphyllobothriidae</taxon>
        <taxon>Schistocephalus</taxon>
    </lineage>
</organism>
<gene>
    <name evidence="2" type="ORF">TR168069</name>
</gene>
<dbReference type="AlphaFoldDB" id="A0A0V0J305"/>
<name>A0A0V0J305_SCHSO</name>
<evidence type="ECO:0000256" key="1">
    <source>
        <dbReference type="SAM" id="SignalP"/>
    </source>
</evidence>
<reference evidence="2" key="1">
    <citation type="submission" date="2016-01" db="EMBL/GenBank/DDBJ databases">
        <title>Reference transcriptome for the parasite Schistocephalus solidus: insights into the molecular evolution of parasitism.</title>
        <authorList>
            <person name="Hebert F.O."/>
            <person name="Grambauer S."/>
            <person name="Barber I."/>
            <person name="Landry C.R."/>
            <person name="Aubin-Horth N."/>
        </authorList>
    </citation>
    <scope>NUCLEOTIDE SEQUENCE</scope>
</reference>
<accession>A0A0V0J305</accession>
<dbReference type="EMBL" id="GEEE01003037">
    <property type="protein sequence ID" value="JAP60188.1"/>
    <property type="molecule type" value="Transcribed_RNA"/>
</dbReference>